<dbReference type="AlphaFoldDB" id="A0A3D9HZR1"/>
<dbReference type="Pfam" id="PF13531">
    <property type="entry name" value="SBP_bac_11"/>
    <property type="match status" value="1"/>
</dbReference>
<evidence type="ECO:0000256" key="6">
    <source>
        <dbReference type="SAM" id="SignalP"/>
    </source>
</evidence>
<comment type="caution">
    <text evidence="7">The sequence shown here is derived from an EMBL/GenBank/DDBJ whole genome shotgun (WGS) entry which is preliminary data.</text>
</comment>
<dbReference type="InterPro" id="IPR005669">
    <property type="entry name" value="Thiosulph/SO4-bd"/>
</dbReference>
<organism evidence="7 8">
    <name type="scientific">Cohnella lupini</name>
    <dbReference type="NCBI Taxonomy" id="1294267"/>
    <lineage>
        <taxon>Bacteria</taxon>
        <taxon>Bacillati</taxon>
        <taxon>Bacillota</taxon>
        <taxon>Bacilli</taxon>
        <taxon>Bacillales</taxon>
        <taxon>Paenibacillaceae</taxon>
        <taxon>Cohnella</taxon>
    </lineage>
</organism>
<accession>A0A3D9HZR1</accession>
<feature type="signal peptide" evidence="6">
    <location>
        <begin position="1"/>
        <end position="30"/>
    </location>
</feature>
<dbReference type="EMBL" id="QRDY01000021">
    <property type="protein sequence ID" value="RED54851.1"/>
    <property type="molecule type" value="Genomic_DNA"/>
</dbReference>
<feature type="chain" id="PRO_5038576909" evidence="6">
    <location>
        <begin position="31"/>
        <end position="358"/>
    </location>
</feature>
<dbReference type="Gene3D" id="3.40.190.10">
    <property type="entry name" value="Periplasmic binding protein-like II"/>
    <property type="match status" value="2"/>
</dbReference>
<dbReference type="GO" id="GO:0140104">
    <property type="term" value="F:molecular carrier activity"/>
    <property type="evidence" value="ECO:0007669"/>
    <property type="project" value="InterPro"/>
</dbReference>
<sequence>MKTGNRSSTSRRKSGLTALLLMTIMLPIVGCGDNEPEAGSNQTAPKGDVTLVIGAYSVAKDALQEILPEFKAEWKASTGQDIAFQESYEASGTQARSIVGGFDADITLLALEGDMDKLVKAELVDPEWSNTETKGMVTRSIVVLGTRAGNPLGIKDFDDLTKPGVKVLYPNPKTSGGAQWDINAIYGAGLKKSEAATGTKDPEAAKKFLKDVHSNIESMDKSGRASMAAFEYGVGDVIVTYENELLARIAQGVRYDIVVPPSTILIENPAAVVSRNADRHGVREAADAFVQYLYSDTAQKLFAKYGFRPVQEQLADRMQEDFPQPPQLFTIDYLGGWDEVRDTLYSKRGVWYQVLAGR</sequence>
<evidence type="ECO:0000256" key="4">
    <source>
        <dbReference type="ARBA" id="ARBA00022729"/>
    </source>
</evidence>
<dbReference type="RefSeq" id="WP_115995204.1">
    <property type="nucleotide sequence ID" value="NZ_QRDY01000021.1"/>
</dbReference>
<keyword evidence="5" id="KW-0574">Periplasm</keyword>
<reference evidence="7 8" key="1">
    <citation type="submission" date="2018-07" db="EMBL/GenBank/DDBJ databases">
        <title>Genomic Encyclopedia of Type Strains, Phase III (KMG-III): the genomes of soil and plant-associated and newly described type strains.</title>
        <authorList>
            <person name="Whitman W."/>
        </authorList>
    </citation>
    <scope>NUCLEOTIDE SEQUENCE [LARGE SCALE GENOMIC DNA]</scope>
    <source>
        <strain evidence="7 8">CECT 8236</strain>
    </source>
</reference>
<keyword evidence="8" id="KW-1185">Reference proteome</keyword>
<comment type="subcellular location">
    <subcellularLocation>
        <location evidence="1">Periplasm</location>
    </subcellularLocation>
</comment>
<dbReference type="GO" id="GO:0042597">
    <property type="term" value="C:periplasmic space"/>
    <property type="evidence" value="ECO:0007669"/>
    <property type="project" value="UniProtKB-SubCell"/>
</dbReference>
<keyword evidence="3" id="KW-0813">Transport</keyword>
<comment type="similarity">
    <text evidence="2">Belongs to the prokaryotic sulfate-binding protein family.</text>
</comment>
<evidence type="ECO:0000256" key="1">
    <source>
        <dbReference type="ARBA" id="ARBA00004418"/>
    </source>
</evidence>
<dbReference type="GO" id="GO:1902358">
    <property type="term" value="P:sulfate transmembrane transport"/>
    <property type="evidence" value="ECO:0007669"/>
    <property type="project" value="InterPro"/>
</dbReference>
<dbReference type="OrthoDB" id="9802127at2"/>
<evidence type="ECO:0000313" key="8">
    <source>
        <dbReference type="Proteomes" id="UP000256869"/>
    </source>
</evidence>
<protein>
    <submittedName>
        <fullName evidence="7">Sulfate transport system substrate-binding protein</fullName>
    </submittedName>
</protein>
<dbReference type="PANTHER" id="PTHR30368:SF2">
    <property type="entry name" value="SULFATE-BINDING PROTEIN"/>
    <property type="match status" value="1"/>
</dbReference>
<dbReference type="SUPFAM" id="SSF53850">
    <property type="entry name" value="Periplasmic binding protein-like II"/>
    <property type="match status" value="1"/>
</dbReference>
<evidence type="ECO:0000313" key="7">
    <source>
        <dbReference type="EMBL" id="RED54851.1"/>
    </source>
</evidence>
<evidence type="ECO:0000256" key="5">
    <source>
        <dbReference type="ARBA" id="ARBA00022764"/>
    </source>
</evidence>
<keyword evidence="4 6" id="KW-0732">Signal</keyword>
<dbReference type="Proteomes" id="UP000256869">
    <property type="component" value="Unassembled WGS sequence"/>
</dbReference>
<gene>
    <name evidence="7" type="ORF">DFP95_121108</name>
</gene>
<evidence type="ECO:0000256" key="2">
    <source>
        <dbReference type="ARBA" id="ARBA00006099"/>
    </source>
</evidence>
<dbReference type="PANTHER" id="PTHR30368">
    <property type="entry name" value="SULFATE-BINDING PROTEIN"/>
    <property type="match status" value="1"/>
</dbReference>
<name>A0A3D9HZR1_9BACL</name>
<evidence type="ECO:0000256" key="3">
    <source>
        <dbReference type="ARBA" id="ARBA00022448"/>
    </source>
</evidence>
<dbReference type="NCBIfam" id="TIGR00971">
    <property type="entry name" value="3a0106s03"/>
    <property type="match status" value="1"/>
</dbReference>
<proteinExistence type="inferred from homology"/>